<reference evidence="1" key="1">
    <citation type="submission" date="2021-01" db="EMBL/GenBank/DDBJ databases">
        <authorList>
            <person name="Li S."/>
            <person name="Lin Y."/>
        </authorList>
    </citation>
    <scope>NUCLEOTIDE SEQUENCE</scope>
</reference>
<proteinExistence type="predicted"/>
<dbReference type="GeneID" id="65133427"/>
<evidence type="ECO:0000313" key="2">
    <source>
        <dbReference type="Proteomes" id="UP000663176"/>
    </source>
</evidence>
<evidence type="ECO:0000313" key="1">
    <source>
        <dbReference type="EMBL" id="QSJ03694.1"/>
    </source>
</evidence>
<dbReference type="KEGG" id="vg:65133427"/>
<name>A0A898KC62_9CAUD</name>
<organism evidence="1 2">
    <name type="scientific">Klebsiella phage vB_KpnP_P184</name>
    <dbReference type="NCBI Taxonomy" id="2806547"/>
    <lineage>
        <taxon>Viruses</taxon>
        <taxon>Duplodnaviria</taxon>
        <taxon>Heunggongvirae</taxon>
        <taxon>Uroviricota</taxon>
        <taxon>Caudoviricetes</taxon>
        <taxon>Schitoviridae</taxon>
        <taxon>Efbeekayvirus</taxon>
        <taxon>Efbeekayvirus P184</taxon>
    </lineage>
</organism>
<dbReference type="RefSeq" id="YP_010114825.1">
    <property type="nucleotide sequence ID" value="NC_055919.1"/>
</dbReference>
<accession>A0A898KC62</accession>
<protein>
    <submittedName>
        <fullName evidence="1">Uncharacterized protein</fullName>
    </submittedName>
</protein>
<dbReference type="EMBL" id="MW495044">
    <property type="protein sequence ID" value="QSJ03694.1"/>
    <property type="molecule type" value="Genomic_DNA"/>
</dbReference>
<sequence length="96" mass="10857">MVTINYQLIDTFENYKEFETVAQAIEWMQGIGENYFQYVDLTDGKENYVSGFSDIIETYKKNNDLWQGDADCIHLTVGSGHGGGAVCKSCGAWFCY</sequence>
<keyword evidence="2" id="KW-1185">Reference proteome</keyword>
<dbReference type="Proteomes" id="UP000663176">
    <property type="component" value="Segment"/>
</dbReference>